<protein>
    <submittedName>
        <fullName evidence="1">Uncharacterized protein</fullName>
    </submittedName>
</protein>
<evidence type="ECO:0000313" key="2">
    <source>
        <dbReference type="Proteomes" id="UP001177021"/>
    </source>
</evidence>
<comment type="caution">
    <text evidence="1">The sequence shown here is derived from an EMBL/GenBank/DDBJ whole genome shotgun (WGS) entry which is preliminary data.</text>
</comment>
<reference evidence="1" key="1">
    <citation type="submission" date="2023-10" db="EMBL/GenBank/DDBJ databases">
        <authorList>
            <person name="Rodriguez Cubillos JULIANA M."/>
            <person name="De Vega J."/>
        </authorList>
    </citation>
    <scope>NUCLEOTIDE SEQUENCE</scope>
</reference>
<keyword evidence="2" id="KW-1185">Reference proteome</keyword>
<name>A0ACB0KK85_TRIPR</name>
<dbReference type="Proteomes" id="UP001177021">
    <property type="component" value="Unassembled WGS sequence"/>
</dbReference>
<gene>
    <name evidence="1" type="ORF">MILVUS5_LOCUS23451</name>
</gene>
<accession>A0ACB0KK85</accession>
<dbReference type="EMBL" id="CASHSV030000237">
    <property type="protein sequence ID" value="CAJ2656784.1"/>
    <property type="molecule type" value="Genomic_DNA"/>
</dbReference>
<sequence>MKGPYGAKECNRNNSKIRGSSMVGLSENGRESALSLLPNRLKLDDVFGAPK</sequence>
<organism evidence="1 2">
    <name type="scientific">Trifolium pratense</name>
    <name type="common">Red clover</name>
    <dbReference type="NCBI Taxonomy" id="57577"/>
    <lineage>
        <taxon>Eukaryota</taxon>
        <taxon>Viridiplantae</taxon>
        <taxon>Streptophyta</taxon>
        <taxon>Embryophyta</taxon>
        <taxon>Tracheophyta</taxon>
        <taxon>Spermatophyta</taxon>
        <taxon>Magnoliopsida</taxon>
        <taxon>eudicotyledons</taxon>
        <taxon>Gunneridae</taxon>
        <taxon>Pentapetalae</taxon>
        <taxon>rosids</taxon>
        <taxon>fabids</taxon>
        <taxon>Fabales</taxon>
        <taxon>Fabaceae</taxon>
        <taxon>Papilionoideae</taxon>
        <taxon>50 kb inversion clade</taxon>
        <taxon>NPAAA clade</taxon>
        <taxon>Hologalegina</taxon>
        <taxon>IRL clade</taxon>
        <taxon>Trifolieae</taxon>
        <taxon>Trifolium</taxon>
    </lineage>
</organism>
<evidence type="ECO:0000313" key="1">
    <source>
        <dbReference type="EMBL" id="CAJ2656784.1"/>
    </source>
</evidence>
<proteinExistence type="predicted"/>